<feature type="transmembrane region" description="Helical" evidence="1">
    <location>
        <begin position="125"/>
        <end position="144"/>
    </location>
</feature>
<keyword evidence="1" id="KW-1133">Transmembrane helix</keyword>
<evidence type="ECO:0000313" key="3">
    <source>
        <dbReference type="Proteomes" id="UP000196594"/>
    </source>
</evidence>
<feature type="transmembrane region" description="Helical" evidence="1">
    <location>
        <begin position="34"/>
        <end position="51"/>
    </location>
</feature>
<dbReference type="RefSeq" id="WP_087616454.1">
    <property type="nucleotide sequence ID" value="NZ_JAFBEY010000001.1"/>
</dbReference>
<comment type="caution">
    <text evidence="2">The sequence shown here is derived from an EMBL/GenBank/DDBJ whole genome shotgun (WGS) entry which is preliminary data.</text>
</comment>
<dbReference type="Proteomes" id="UP000196594">
    <property type="component" value="Unassembled WGS sequence"/>
</dbReference>
<organism evidence="2 3">
    <name type="scientific">Solibacillus kalamii</name>
    <dbReference type="NCBI Taxonomy" id="1748298"/>
    <lineage>
        <taxon>Bacteria</taxon>
        <taxon>Bacillati</taxon>
        <taxon>Bacillota</taxon>
        <taxon>Bacilli</taxon>
        <taxon>Bacillales</taxon>
        <taxon>Caryophanaceae</taxon>
        <taxon>Solibacillus</taxon>
    </lineage>
</organism>
<protein>
    <submittedName>
        <fullName evidence="2">Uncharacterized protein</fullName>
    </submittedName>
</protein>
<sequence length="152" mass="17461">MRLKLFIFLVFSYVIAFSANLIPSFKHPDSTMNIFNLFATALFLIALLILIKEVSYSSKSKSGLKILFLFGSISGLIVYSTKKLESTMINYTILDIIASIQYPFYLIYTTPLFGINYLLNLNYETFSLLMTPLYVIAFIQIMSFKKVDIRKV</sequence>
<feature type="transmembrane region" description="Helical" evidence="1">
    <location>
        <begin position="63"/>
        <end position="81"/>
    </location>
</feature>
<keyword evidence="1" id="KW-0812">Transmembrane</keyword>
<feature type="transmembrane region" description="Helical" evidence="1">
    <location>
        <begin position="102"/>
        <end position="119"/>
    </location>
</feature>
<evidence type="ECO:0000313" key="2">
    <source>
        <dbReference type="EMBL" id="OUZ40191.1"/>
    </source>
</evidence>
<accession>A0ABX3ZKD4</accession>
<reference evidence="2 3" key="1">
    <citation type="journal article" date="2017" name="Int. J. Syst. Evol. Microbiol.">
        <title>Solibacillus kalamii sp. nov., isolated from a high-efficiency particulate arrestance filter system used in the International Space Station.</title>
        <authorList>
            <person name="Checinska Sielaff A."/>
            <person name="Kumar R.M."/>
            <person name="Pal D."/>
            <person name="Mayilraj S."/>
            <person name="Venkateswaran K."/>
        </authorList>
    </citation>
    <scope>NUCLEOTIDE SEQUENCE [LARGE SCALE GENOMIC DNA]</scope>
    <source>
        <strain evidence="2 3">ISSFR-015</strain>
    </source>
</reference>
<keyword evidence="3" id="KW-1185">Reference proteome</keyword>
<proteinExistence type="predicted"/>
<name>A0ABX3ZKD4_9BACL</name>
<dbReference type="EMBL" id="NHNT01000002">
    <property type="protein sequence ID" value="OUZ40191.1"/>
    <property type="molecule type" value="Genomic_DNA"/>
</dbReference>
<feature type="transmembrane region" description="Helical" evidence="1">
    <location>
        <begin position="6"/>
        <end position="22"/>
    </location>
</feature>
<keyword evidence="1" id="KW-0472">Membrane</keyword>
<evidence type="ECO:0000256" key="1">
    <source>
        <dbReference type="SAM" id="Phobius"/>
    </source>
</evidence>
<gene>
    <name evidence="2" type="ORF">CBM15_06660</name>
</gene>